<dbReference type="EMBL" id="JAWQEG010001890">
    <property type="protein sequence ID" value="KAK3875956.1"/>
    <property type="molecule type" value="Genomic_DNA"/>
</dbReference>
<keyword evidence="3" id="KW-1185">Reference proteome</keyword>
<sequence length="258" mass="27510">MWIVVVLLVGVADALPTKPTKTSPKKYDPSVHGPKDTYTTYKLTPDEDLEVPAPSPYIDALLPPSTYDNTYFGYGPRLSILPPEGSSYIGLTGNEGSHENMSPPPADTYSSPEGVAVGVMVPPPVDAPVPDPSSYLSHTGEGQEAMLVVPELSSYAHMGQHASGGHEVLASLAAMARALPHLSSYTHYGTQEQEEEDVQEVPITHLMPPNAQSQQATPQHTSYSETLTTGPEVTDAQISAAQEANVKVPSRFLEPPAP</sequence>
<feature type="compositionally biased region" description="Polar residues" evidence="1">
    <location>
        <begin position="210"/>
        <end position="242"/>
    </location>
</feature>
<proteinExistence type="predicted"/>
<accession>A0AAE1FLV7</accession>
<dbReference type="AlphaFoldDB" id="A0AAE1FLV7"/>
<name>A0AAE1FLV7_PETCI</name>
<feature type="region of interest" description="Disordered" evidence="1">
    <location>
        <begin position="209"/>
        <end position="258"/>
    </location>
</feature>
<organism evidence="2 3">
    <name type="scientific">Petrolisthes cinctipes</name>
    <name type="common">Flat porcelain crab</name>
    <dbReference type="NCBI Taxonomy" id="88211"/>
    <lineage>
        <taxon>Eukaryota</taxon>
        <taxon>Metazoa</taxon>
        <taxon>Ecdysozoa</taxon>
        <taxon>Arthropoda</taxon>
        <taxon>Crustacea</taxon>
        <taxon>Multicrustacea</taxon>
        <taxon>Malacostraca</taxon>
        <taxon>Eumalacostraca</taxon>
        <taxon>Eucarida</taxon>
        <taxon>Decapoda</taxon>
        <taxon>Pleocyemata</taxon>
        <taxon>Anomura</taxon>
        <taxon>Galatheoidea</taxon>
        <taxon>Porcellanidae</taxon>
        <taxon>Petrolisthes</taxon>
    </lineage>
</organism>
<comment type="caution">
    <text evidence="2">The sequence shown here is derived from an EMBL/GenBank/DDBJ whole genome shotgun (WGS) entry which is preliminary data.</text>
</comment>
<gene>
    <name evidence="2" type="ORF">Pcinc_019204</name>
</gene>
<reference evidence="2" key="1">
    <citation type="submission" date="2023-10" db="EMBL/GenBank/DDBJ databases">
        <title>Genome assemblies of two species of porcelain crab, Petrolisthes cinctipes and Petrolisthes manimaculis (Anomura: Porcellanidae).</title>
        <authorList>
            <person name="Angst P."/>
        </authorList>
    </citation>
    <scope>NUCLEOTIDE SEQUENCE</scope>
    <source>
        <strain evidence="2">PB745_01</strain>
        <tissue evidence="2">Gill</tissue>
    </source>
</reference>
<evidence type="ECO:0000256" key="1">
    <source>
        <dbReference type="SAM" id="MobiDB-lite"/>
    </source>
</evidence>
<protein>
    <submittedName>
        <fullName evidence="2">Uncharacterized protein</fullName>
    </submittedName>
</protein>
<evidence type="ECO:0000313" key="3">
    <source>
        <dbReference type="Proteomes" id="UP001286313"/>
    </source>
</evidence>
<evidence type="ECO:0000313" key="2">
    <source>
        <dbReference type="EMBL" id="KAK3875956.1"/>
    </source>
</evidence>
<dbReference type="Proteomes" id="UP001286313">
    <property type="component" value="Unassembled WGS sequence"/>
</dbReference>